<gene>
    <name evidence="1" type="ORF">Tco_0841170</name>
</gene>
<evidence type="ECO:0000313" key="1">
    <source>
        <dbReference type="EMBL" id="GJT06708.1"/>
    </source>
</evidence>
<reference evidence="1" key="1">
    <citation type="journal article" date="2022" name="Int. J. Mol. Sci.">
        <title>Draft Genome of Tanacetum Coccineum: Genomic Comparison of Closely Related Tanacetum-Family Plants.</title>
        <authorList>
            <person name="Yamashiro T."/>
            <person name="Shiraishi A."/>
            <person name="Nakayama K."/>
            <person name="Satake H."/>
        </authorList>
    </citation>
    <scope>NUCLEOTIDE SEQUENCE</scope>
</reference>
<dbReference type="Proteomes" id="UP001151760">
    <property type="component" value="Unassembled WGS sequence"/>
</dbReference>
<protein>
    <submittedName>
        <fullName evidence="1">Uncharacterized protein</fullName>
    </submittedName>
</protein>
<accession>A0ABQ5AZI2</accession>
<proteinExistence type="predicted"/>
<keyword evidence="2" id="KW-1185">Reference proteome</keyword>
<dbReference type="EMBL" id="BQNB010012691">
    <property type="protein sequence ID" value="GJT06708.1"/>
    <property type="molecule type" value="Genomic_DNA"/>
</dbReference>
<comment type="caution">
    <text evidence="1">The sequence shown here is derived from an EMBL/GenBank/DDBJ whole genome shotgun (WGS) entry which is preliminary data.</text>
</comment>
<organism evidence="1 2">
    <name type="scientific">Tanacetum coccineum</name>
    <dbReference type="NCBI Taxonomy" id="301880"/>
    <lineage>
        <taxon>Eukaryota</taxon>
        <taxon>Viridiplantae</taxon>
        <taxon>Streptophyta</taxon>
        <taxon>Embryophyta</taxon>
        <taxon>Tracheophyta</taxon>
        <taxon>Spermatophyta</taxon>
        <taxon>Magnoliopsida</taxon>
        <taxon>eudicotyledons</taxon>
        <taxon>Gunneridae</taxon>
        <taxon>Pentapetalae</taxon>
        <taxon>asterids</taxon>
        <taxon>campanulids</taxon>
        <taxon>Asterales</taxon>
        <taxon>Asteraceae</taxon>
        <taxon>Asteroideae</taxon>
        <taxon>Anthemideae</taxon>
        <taxon>Anthemidinae</taxon>
        <taxon>Tanacetum</taxon>
    </lineage>
</organism>
<sequence>MVSWRLRPPPELVPRELGSLGVALDRVLMMLPLSCYASKIEAVVAALTKLLSISSLTASSATLVWVCDGDQLDLLNLHLFLLELVPQLLEIVRIQSFYT</sequence>
<name>A0ABQ5AZI2_9ASTR</name>
<reference evidence="1" key="2">
    <citation type="submission" date="2022-01" db="EMBL/GenBank/DDBJ databases">
        <authorList>
            <person name="Yamashiro T."/>
            <person name="Shiraishi A."/>
            <person name="Satake H."/>
            <person name="Nakayama K."/>
        </authorList>
    </citation>
    <scope>NUCLEOTIDE SEQUENCE</scope>
</reference>
<evidence type="ECO:0000313" key="2">
    <source>
        <dbReference type="Proteomes" id="UP001151760"/>
    </source>
</evidence>